<comment type="caution">
    <text evidence="2">The sequence shown here is derived from an EMBL/GenBank/DDBJ whole genome shotgun (WGS) entry which is preliminary data.</text>
</comment>
<sequence length="204" mass="23166">MGKDEEFGGDSVAAEKLEALEKYKRRTKARKYMGYVTLSVAVAAVSWIYLVETLKPSLRFLCVDTMPQLLVICRSTLFLFVVSNTIVMILAVDSGMFASSQKSFDFYSEFVISSKGSPSYLSATPLRAPARRYERSRSENIRAPPVKNFRRSYTCREKMKPGSSEISLENNVKGASVFDEEFKRRVDKFIADFNRQLSLQSQQS</sequence>
<name>A0AA38G7J9_TAXCH</name>
<reference evidence="2 3" key="1">
    <citation type="journal article" date="2021" name="Nat. Plants">
        <title>The Taxus genome provides insights into paclitaxel biosynthesis.</title>
        <authorList>
            <person name="Xiong X."/>
            <person name="Gou J."/>
            <person name="Liao Q."/>
            <person name="Li Y."/>
            <person name="Zhou Q."/>
            <person name="Bi G."/>
            <person name="Li C."/>
            <person name="Du R."/>
            <person name="Wang X."/>
            <person name="Sun T."/>
            <person name="Guo L."/>
            <person name="Liang H."/>
            <person name="Lu P."/>
            <person name="Wu Y."/>
            <person name="Zhang Z."/>
            <person name="Ro D.K."/>
            <person name="Shang Y."/>
            <person name="Huang S."/>
            <person name="Yan J."/>
        </authorList>
    </citation>
    <scope>NUCLEOTIDE SEQUENCE [LARGE SCALE GENOMIC DNA]</scope>
    <source>
        <strain evidence="2">Ta-2019</strain>
    </source>
</reference>
<dbReference type="Proteomes" id="UP000824469">
    <property type="component" value="Unassembled WGS sequence"/>
</dbReference>
<gene>
    <name evidence="2" type="ORF">KI387_024985</name>
</gene>
<evidence type="ECO:0000256" key="1">
    <source>
        <dbReference type="SAM" id="Phobius"/>
    </source>
</evidence>
<accession>A0AA38G7J9</accession>
<proteinExistence type="predicted"/>
<feature type="transmembrane region" description="Helical" evidence="1">
    <location>
        <begin position="32"/>
        <end position="49"/>
    </location>
</feature>
<keyword evidence="3" id="KW-1185">Reference proteome</keyword>
<feature type="transmembrane region" description="Helical" evidence="1">
    <location>
        <begin position="69"/>
        <end position="92"/>
    </location>
</feature>
<keyword evidence="1" id="KW-0812">Transmembrane</keyword>
<dbReference type="AlphaFoldDB" id="A0AA38G7J9"/>
<organism evidence="2 3">
    <name type="scientific">Taxus chinensis</name>
    <name type="common">Chinese yew</name>
    <name type="synonym">Taxus wallichiana var. chinensis</name>
    <dbReference type="NCBI Taxonomy" id="29808"/>
    <lineage>
        <taxon>Eukaryota</taxon>
        <taxon>Viridiplantae</taxon>
        <taxon>Streptophyta</taxon>
        <taxon>Embryophyta</taxon>
        <taxon>Tracheophyta</taxon>
        <taxon>Spermatophyta</taxon>
        <taxon>Pinopsida</taxon>
        <taxon>Pinidae</taxon>
        <taxon>Conifers II</taxon>
        <taxon>Cupressales</taxon>
        <taxon>Taxaceae</taxon>
        <taxon>Taxus</taxon>
    </lineage>
</organism>
<feature type="non-terminal residue" evidence="2">
    <location>
        <position position="204"/>
    </location>
</feature>
<dbReference type="PANTHER" id="PTHR33640:SF8">
    <property type="entry name" value="TRANSMEMBRANE PROTEIN"/>
    <property type="match status" value="1"/>
</dbReference>
<keyword evidence="1" id="KW-1133">Transmembrane helix</keyword>
<evidence type="ECO:0000313" key="3">
    <source>
        <dbReference type="Proteomes" id="UP000824469"/>
    </source>
</evidence>
<protein>
    <submittedName>
        <fullName evidence="2">Uncharacterized protein</fullName>
    </submittedName>
</protein>
<dbReference type="PANTHER" id="PTHR33640">
    <property type="entry name" value="TRANSMEMBRANE PROTEIN"/>
    <property type="match status" value="1"/>
</dbReference>
<evidence type="ECO:0000313" key="2">
    <source>
        <dbReference type="EMBL" id="KAH9316358.1"/>
    </source>
</evidence>
<dbReference type="OMA" id="SWFLLWI"/>
<dbReference type="EMBL" id="JAHRHJ020000005">
    <property type="protein sequence ID" value="KAH9316358.1"/>
    <property type="molecule type" value="Genomic_DNA"/>
</dbReference>
<keyword evidence="1" id="KW-0472">Membrane</keyword>